<dbReference type="GO" id="GO:0005737">
    <property type="term" value="C:cytoplasm"/>
    <property type="evidence" value="ECO:0007669"/>
    <property type="project" value="TreeGrafter"/>
</dbReference>
<evidence type="ECO:0008006" key="9">
    <source>
        <dbReference type="Google" id="ProtNLM"/>
    </source>
</evidence>
<dbReference type="GO" id="GO:0005524">
    <property type="term" value="F:ATP binding"/>
    <property type="evidence" value="ECO:0007669"/>
    <property type="project" value="UniProtKB-KW"/>
</dbReference>
<sequence>MADIAYSACCAGEVGASRVLNCAHTRLNPEASMFESNRADQSKISTMDGPPAANIGLHRDSVEASSDDRFAALSSIGGEYIGEDKLRLLLKKKIAPVCYVWFEPCDMMDIEQGIMKTIYVNKIIQAGCTVKILMADWFLQQHGMIGNDLDKIRDIGNYNIEMWKATGMNLDRVELVWFSDELNRHAVNYWPLAVDVSRKYSMEKMASYSRNRTYGPQTIPAAEIFYPCMQVAAIVCQKADIWLFSMDQRDIVMLARDYAEDINRETKPAIILHNKLPLLPEDPDMNLLRYTARTLFMDDAEAASNRKIKMAFCPPKVTVCNEFLEYIKYVIFPWFGKLELVEKKGNGSNKTYASMEDFVVDYESGNLNSEDVKLAFRKGINNILKPVRVHFISNTEAQTLYFARKLQDKIAADTLKIMLQNREIDSPWYMVDESQERSKFG</sequence>
<dbReference type="PANTHER" id="PTHR46264">
    <property type="entry name" value="TYROSINE-TRNA LIGASE"/>
    <property type="match status" value="1"/>
</dbReference>
<proteinExistence type="inferred from homology"/>
<comment type="caution">
    <text evidence="7">The sequence shown here is derived from an EMBL/GenBank/DDBJ whole genome shotgun (WGS) entry which is preliminary data.</text>
</comment>
<name>A0AAD8W2I7_LOLMU</name>
<evidence type="ECO:0000256" key="4">
    <source>
        <dbReference type="ARBA" id="ARBA00022917"/>
    </source>
</evidence>
<reference evidence="7" key="1">
    <citation type="submission" date="2023-07" db="EMBL/GenBank/DDBJ databases">
        <title>A chromosome-level genome assembly of Lolium multiflorum.</title>
        <authorList>
            <person name="Chen Y."/>
            <person name="Copetti D."/>
            <person name="Kolliker R."/>
            <person name="Studer B."/>
        </authorList>
    </citation>
    <scope>NUCLEOTIDE SEQUENCE</scope>
    <source>
        <strain evidence="7">02402/16</strain>
        <tissue evidence="7">Leaf</tissue>
    </source>
</reference>
<dbReference type="Gene3D" id="3.40.50.620">
    <property type="entry name" value="HUPs"/>
    <property type="match status" value="2"/>
</dbReference>
<dbReference type="InterPro" id="IPR014729">
    <property type="entry name" value="Rossmann-like_a/b/a_fold"/>
</dbReference>
<evidence type="ECO:0000256" key="3">
    <source>
        <dbReference type="ARBA" id="ARBA00022840"/>
    </source>
</evidence>
<keyword evidence="3 6" id="KW-0067">ATP-binding</keyword>
<evidence type="ECO:0000313" key="8">
    <source>
        <dbReference type="Proteomes" id="UP001231189"/>
    </source>
</evidence>
<dbReference type="SUPFAM" id="SSF52374">
    <property type="entry name" value="Nucleotidylyl transferase"/>
    <property type="match status" value="1"/>
</dbReference>
<dbReference type="InterPro" id="IPR050489">
    <property type="entry name" value="Tyr-tRNA_synthase"/>
</dbReference>
<dbReference type="GO" id="GO:0006437">
    <property type="term" value="P:tyrosyl-tRNA aminoacylation"/>
    <property type="evidence" value="ECO:0007669"/>
    <property type="project" value="TreeGrafter"/>
</dbReference>
<dbReference type="GO" id="GO:0004831">
    <property type="term" value="F:tyrosine-tRNA ligase activity"/>
    <property type="evidence" value="ECO:0007669"/>
    <property type="project" value="TreeGrafter"/>
</dbReference>
<dbReference type="AlphaFoldDB" id="A0AAD8W2I7"/>
<dbReference type="EMBL" id="JAUUTY010000005">
    <property type="protein sequence ID" value="KAK1631414.1"/>
    <property type="molecule type" value="Genomic_DNA"/>
</dbReference>
<evidence type="ECO:0000256" key="2">
    <source>
        <dbReference type="ARBA" id="ARBA00022741"/>
    </source>
</evidence>
<keyword evidence="8" id="KW-1185">Reference proteome</keyword>
<keyword evidence="5 6" id="KW-0030">Aminoacyl-tRNA synthetase</keyword>
<evidence type="ECO:0000256" key="6">
    <source>
        <dbReference type="RuleBase" id="RU363036"/>
    </source>
</evidence>
<keyword evidence="1 6" id="KW-0436">Ligase</keyword>
<dbReference type="InterPro" id="IPR002305">
    <property type="entry name" value="aa-tRNA-synth_Ic"/>
</dbReference>
<organism evidence="7 8">
    <name type="scientific">Lolium multiflorum</name>
    <name type="common">Italian ryegrass</name>
    <name type="synonym">Lolium perenne subsp. multiflorum</name>
    <dbReference type="NCBI Taxonomy" id="4521"/>
    <lineage>
        <taxon>Eukaryota</taxon>
        <taxon>Viridiplantae</taxon>
        <taxon>Streptophyta</taxon>
        <taxon>Embryophyta</taxon>
        <taxon>Tracheophyta</taxon>
        <taxon>Spermatophyta</taxon>
        <taxon>Magnoliopsida</taxon>
        <taxon>Liliopsida</taxon>
        <taxon>Poales</taxon>
        <taxon>Poaceae</taxon>
        <taxon>BOP clade</taxon>
        <taxon>Pooideae</taxon>
        <taxon>Poodae</taxon>
        <taxon>Poeae</taxon>
        <taxon>Poeae Chloroplast Group 2 (Poeae type)</taxon>
        <taxon>Loliodinae</taxon>
        <taxon>Loliinae</taxon>
        <taxon>Lolium</taxon>
    </lineage>
</organism>
<dbReference type="Pfam" id="PF00579">
    <property type="entry name" value="tRNA-synt_1b"/>
    <property type="match status" value="1"/>
</dbReference>
<dbReference type="PANTHER" id="PTHR46264:SF5">
    <property type="entry name" value="TYROSINE--TRNA LIGASE"/>
    <property type="match status" value="1"/>
</dbReference>
<keyword evidence="4 6" id="KW-0648">Protein biosynthesis</keyword>
<protein>
    <recommendedName>
        <fullName evidence="9">Tyrosine--tRNA ligase</fullName>
    </recommendedName>
</protein>
<evidence type="ECO:0000256" key="5">
    <source>
        <dbReference type="ARBA" id="ARBA00023146"/>
    </source>
</evidence>
<evidence type="ECO:0000256" key="1">
    <source>
        <dbReference type="ARBA" id="ARBA00022598"/>
    </source>
</evidence>
<keyword evidence="2 6" id="KW-0547">Nucleotide-binding</keyword>
<gene>
    <name evidence="7" type="ORF">QYE76_005729</name>
</gene>
<comment type="similarity">
    <text evidence="6">Belongs to the class-I aminoacyl-tRNA synthetase family.</text>
</comment>
<accession>A0AAD8W2I7</accession>
<dbReference type="Proteomes" id="UP001231189">
    <property type="component" value="Unassembled WGS sequence"/>
</dbReference>
<evidence type="ECO:0000313" key="7">
    <source>
        <dbReference type="EMBL" id="KAK1631414.1"/>
    </source>
</evidence>